<dbReference type="Pfam" id="PF13701">
    <property type="entry name" value="DDE_Tnp_1_4"/>
    <property type="match status" value="1"/>
</dbReference>
<reference evidence="2" key="2">
    <citation type="journal article" date="2021" name="Microbiome">
        <title>Successional dynamics and alternative stable states in a saline activated sludge microbial community over 9 years.</title>
        <authorList>
            <person name="Wang Y."/>
            <person name="Ye J."/>
            <person name="Ju F."/>
            <person name="Liu L."/>
            <person name="Boyd J.A."/>
            <person name="Deng Y."/>
            <person name="Parks D.H."/>
            <person name="Jiang X."/>
            <person name="Yin X."/>
            <person name="Woodcroft B.J."/>
            <person name="Tyson G.W."/>
            <person name="Hugenholtz P."/>
            <person name="Polz M.F."/>
            <person name="Zhang T."/>
        </authorList>
    </citation>
    <scope>NUCLEOTIDE SEQUENCE</scope>
    <source>
        <strain evidence="2">HKST-UBA01</strain>
    </source>
</reference>
<sequence>PARTFREFRYRTQTTWSRSRRVVGKAECLVGKDNPRFVVTSLPTKEWPKRALYEELYCARGDMENRIKEQQLDMFADRTSTGTMRGNQTRLWLSTLAYVLVATLRRVGLRETRMERAQCGTIRCRLLKLPTLLRSSVRRIVLSFSSVFPLQEIFALALARLRAWSPA</sequence>
<feature type="domain" description="Transposase DDE" evidence="1">
    <location>
        <begin position="3"/>
        <end position="163"/>
    </location>
</feature>
<accession>A0A956RR87</accession>
<organism evidence="2 3">
    <name type="scientific">Eiseniibacteriota bacterium</name>
    <dbReference type="NCBI Taxonomy" id="2212470"/>
    <lineage>
        <taxon>Bacteria</taxon>
        <taxon>Candidatus Eiseniibacteriota</taxon>
    </lineage>
</organism>
<gene>
    <name evidence="2" type="ORF">KC729_22500</name>
</gene>
<evidence type="ECO:0000313" key="3">
    <source>
        <dbReference type="Proteomes" id="UP000697710"/>
    </source>
</evidence>
<feature type="non-terminal residue" evidence="2">
    <location>
        <position position="1"/>
    </location>
</feature>
<reference evidence="2" key="1">
    <citation type="submission" date="2020-04" db="EMBL/GenBank/DDBJ databases">
        <authorList>
            <person name="Zhang T."/>
        </authorList>
    </citation>
    <scope>NUCLEOTIDE SEQUENCE</scope>
    <source>
        <strain evidence="2">HKST-UBA01</strain>
    </source>
</reference>
<proteinExistence type="predicted"/>
<evidence type="ECO:0000259" key="1">
    <source>
        <dbReference type="Pfam" id="PF13701"/>
    </source>
</evidence>
<dbReference type="Proteomes" id="UP000697710">
    <property type="component" value="Unassembled WGS sequence"/>
</dbReference>
<dbReference type="AlphaFoldDB" id="A0A956RR87"/>
<evidence type="ECO:0000313" key="2">
    <source>
        <dbReference type="EMBL" id="MCA9730466.1"/>
    </source>
</evidence>
<name>A0A956RR87_UNCEI</name>
<dbReference type="InterPro" id="IPR025668">
    <property type="entry name" value="Tnp_DDE_dom"/>
</dbReference>
<protein>
    <submittedName>
        <fullName evidence="2">Transposase</fullName>
    </submittedName>
</protein>
<comment type="caution">
    <text evidence="2">The sequence shown here is derived from an EMBL/GenBank/DDBJ whole genome shotgun (WGS) entry which is preliminary data.</text>
</comment>
<dbReference type="EMBL" id="JAGQHR010001236">
    <property type="protein sequence ID" value="MCA9730466.1"/>
    <property type="molecule type" value="Genomic_DNA"/>
</dbReference>